<dbReference type="EMBL" id="AGWU01000020">
    <property type="protein sequence ID" value="EKB19161.1"/>
    <property type="molecule type" value="Genomic_DNA"/>
</dbReference>
<dbReference type="InterPro" id="IPR011059">
    <property type="entry name" value="Metal-dep_hydrolase_composite"/>
</dbReference>
<keyword evidence="3" id="KW-0479">Metal-binding</keyword>
<feature type="modified residue" description="N6-carboxylysine" evidence="5">
    <location>
        <position position="163"/>
    </location>
</feature>
<dbReference type="PATRIC" id="fig|1073383.3.peg.2947"/>
<dbReference type="SUPFAM" id="SSF51338">
    <property type="entry name" value="Composite domain of metallo-dependent hydrolases"/>
    <property type="match status" value="2"/>
</dbReference>
<accession>K1ILU4</accession>
<name>K1ILU4_AERVE</name>
<comment type="caution">
    <text evidence="7">The sequence shown here is derived from an EMBL/GenBank/DDBJ whole genome shotgun (WGS) entry which is preliminary data.</text>
</comment>
<evidence type="ECO:0000256" key="1">
    <source>
        <dbReference type="ARBA" id="ARBA00001947"/>
    </source>
</evidence>
<evidence type="ECO:0000313" key="7">
    <source>
        <dbReference type="EMBL" id="EKB19161.1"/>
    </source>
</evidence>
<dbReference type="InterPro" id="IPR032466">
    <property type="entry name" value="Metal_Hydrolase"/>
</dbReference>
<evidence type="ECO:0000256" key="4">
    <source>
        <dbReference type="ARBA" id="ARBA00022801"/>
    </source>
</evidence>
<dbReference type="CDD" id="cd01314">
    <property type="entry name" value="D-HYD"/>
    <property type="match status" value="1"/>
</dbReference>
<comment type="PTM">
    <text evidence="5">Carbamylation allows a single lysine to coordinate two divalent metal cations.</text>
</comment>
<dbReference type="HOGENOM" id="CLU_015572_2_0_6"/>
<dbReference type="InterPro" id="IPR006680">
    <property type="entry name" value="Amidohydro-rel"/>
</dbReference>
<dbReference type="GO" id="GO:0016812">
    <property type="term" value="F:hydrolase activity, acting on carbon-nitrogen (but not peptide) bonds, in cyclic amides"/>
    <property type="evidence" value="ECO:0007669"/>
    <property type="project" value="TreeGrafter"/>
</dbReference>
<dbReference type="FunFam" id="3.20.20.140:FF:000174">
    <property type="entry name" value="Dihydropyrimidinase-related protein 2"/>
    <property type="match status" value="1"/>
</dbReference>
<dbReference type="Pfam" id="PF01979">
    <property type="entry name" value="Amidohydro_1"/>
    <property type="match status" value="1"/>
</dbReference>
<comment type="cofactor">
    <cofactor evidence="1">
        <name>Zn(2+)</name>
        <dbReference type="ChEBI" id="CHEBI:29105"/>
    </cofactor>
</comment>
<dbReference type="Gene3D" id="2.30.40.10">
    <property type="entry name" value="Urease, subunit C, domain 1"/>
    <property type="match status" value="1"/>
</dbReference>
<dbReference type="GO" id="GO:0005829">
    <property type="term" value="C:cytosol"/>
    <property type="evidence" value="ECO:0007669"/>
    <property type="project" value="TreeGrafter"/>
</dbReference>
<evidence type="ECO:0000256" key="2">
    <source>
        <dbReference type="ARBA" id="ARBA00008829"/>
    </source>
</evidence>
<sequence>MLFEVMFEVVGMKRLIKNGVLVDAQGEYRQDLLIDNGVIRARAAAIQPDGETDVIDASGCYVMPGGIDVHTHFNIDVGIARSCDDFFSGTRAAACGGTTTIVDHMGFGPAGCNLHHQLARYHDYAADQAVIDYSFHGVVQHVDDAILHEMAAMVQEEGISSFKLYLTYQYKLGDHDVLRALARLKEVGALATVHPENDAAIAARRAALLAAGHCEPWYHPQSRPLECEAEAIARMINLAGLAGNAPLYIVHLSNGLGLEYLKLARRQGQPVWVETCPQYLLLDEQCYYKENGVDYLLSPPLRSRREQDKLWVGIAAGDIDTVATDHCNFSHAQRMTLSGGDFSRCPNGLPGVENRMQLLFSHGVLGGRISPSHFVALTSANPARLFGLWPRKGNLQPGSDADLVLMDPHGDTLISHPLLHDNGDYSPYEGMRCPGQIRMTLSRGEIVARDGEFLGRRGHGRFLARAPFDPALAPELHSPCPTVAG</sequence>
<dbReference type="PANTHER" id="PTHR11647">
    <property type="entry name" value="HYDRANTOINASE/DIHYDROPYRIMIDINASE FAMILY MEMBER"/>
    <property type="match status" value="1"/>
</dbReference>
<dbReference type="Gene3D" id="3.20.20.140">
    <property type="entry name" value="Metal-dependent hydrolases"/>
    <property type="match status" value="1"/>
</dbReference>
<evidence type="ECO:0000256" key="5">
    <source>
        <dbReference type="PIRSR" id="PIRSR611778-50"/>
    </source>
</evidence>
<proteinExistence type="inferred from homology"/>
<dbReference type="NCBIfam" id="TIGR02033">
    <property type="entry name" value="D-hydantoinase"/>
    <property type="match status" value="1"/>
</dbReference>
<dbReference type="InterPro" id="IPR050378">
    <property type="entry name" value="Metallo-dep_Hydrolases_sf"/>
</dbReference>
<evidence type="ECO:0000313" key="8">
    <source>
        <dbReference type="Proteomes" id="UP000006087"/>
    </source>
</evidence>
<dbReference type="GO" id="GO:0046872">
    <property type="term" value="F:metal ion binding"/>
    <property type="evidence" value="ECO:0007669"/>
    <property type="project" value="UniProtKB-KW"/>
</dbReference>
<keyword evidence="4" id="KW-0378">Hydrolase</keyword>
<dbReference type="AlphaFoldDB" id="K1ILU4"/>
<dbReference type="Proteomes" id="UP000006087">
    <property type="component" value="Unassembled WGS sequence"/>
</dbReference>
<dbReference type="SUPFAM" id="SSF51556">
    <property type="entry name" value="Metallo-dependent hydrolases"/>
    <property type="match status" value="1"/>
</dbReference>
<organism evidence="7 8">
    <name type="scientific">Aeromonas veronii AMC34</name>
    <dbReference type="NCBI Taxonomy" id="1073383"/>
    <lineage>
        <taxon>Bacteria</taxon>
        <taxon>Pseudomonadati</taxon>
        <taxon>Pseudomonadota</taxon>
        <taxon>Gammaproteobacteria</taxon>
        <taxon>Aeromonadales</taxon>
        <taxon>Aeromonadaceae</taxon>
        <taxon>Aeromonas</taxon>
    </lineage>
</organism>
<feature type="domain" description="Amidohydrolase-related" evidence="6">
    <location>
        <begin position="61"/>
        <end position="447"/>
    </location>
</feature>
<comment type="similarity">
    <text evidence="2">Belongs to the metallo-dependent hydrolases superfamily. Hydantoinase/dihydropyrimidinase family.</text>
</comment>
<evidence type="ECO:0000259" key="6">
    <source>
        <dbReference type="Pfam" id="PF01979"/>
    </source>
</evidence>
<gene>
    <name evidence="7" type="ORF">HMPREF1168_02935</name>
</gene>
<protein>
    <submittedName>
        <fullName evidence="7">Dihydropyrimidinase</fullName>
    </submittedName>
</protein>
<dbReference type="InterPro" id="IPR011778">
    <property type="entry name" value="Hydantoinase/dihydroPyrase"/>
</dbReference>
<evidence type="ECO:0000256" key="3">
    <source>
        <dbReference type="ARBA" id="ARBA00022723"/>
    </source>
</evidence>
<reference evidence="7 8" key="1">
    <citation type="submission" date="2012-06" db="EMBL/GenBank/DDBJ databases">
        <title>The Genome Sequence of Aeromonas veronii AMC34.</title>
        <authorList>
            <consortium name="The Broad Institute Genome Sequencing Platform"/>
            <person name="Earl A."/>
            <person name="Ward D."/>
            <person name="Feldgarden M."/>
            <person name="Gevers D."/>
            <person name="Graf J."/>
            <person name="Tomasi A."/>
            <person name="Horneman A."/>
            <person name="Walker B."/>
            <person name="Young S.K."/>
            <person name="Zeng Q."/>
            <person name="Gargeya S."/>
            <person name="Fitzgerald M."/>
            <person name="Haas B."/>
            <person name="Abouelleil A."/>
            <person name="Alvarado L."/>
            <person name="Arachchi H.M."/>
            <person name="Berlin A.M."/>
            <person name="Chapman S.B."/>
            <person name="Goldberg J."/>
            <person name="Griggs A."/>
            <person name="Gujja S."/>
            <person name="Hansen M."/>
            <person name="Howarth C."/>
            <person name="Imamovic A."/>
            <person name="Larimer J."/>
            <person name="McCowan C."/>
            <person name="Montmayeur A."/>
            <person name="Murphy C."/>
            <person name="Neiman D."/>
            <person name="Pearson M."/>
            <person name="Priest M."/>
            <person name="Roberts A."/>
            <person name="Saif S."/>
            <person name="Shea T."/>
            <person name="Sisk P."/>
            <person name="Sykes S."/>
            <person name="Wortman J."/>
            <person name="Nusbaum C."/>
            <person name="Birren B."/>
        </authorList>
    </citation>
    <scope>NUCLEOTIDE SEQUENCE [LARGE SCALE GENOMIC DNA]</scope>
    <source>
        <strain evidence="7 8">AMC34</strain>
    </source>
</reference>
<dbReference type="PANTHER" id="PTHR11647:SF1">
    <property type="entry name" value="COLLAPSIN RESPONSE MEDIATOR PROTEIN"/>
    <property type="match status" value="1"/>
</dbReference>